<sequence>MSRNPRTGDVVCSIPDSTPDQVRARVAAARSAAPIVAGTPPTDRAAWLEAIATALEQNAAELVELADVETGLGQQRLTGEVQRTAGQLRHYAAAAVEGSYLGVTIDQATPTTPRLVRVNVPLGPVAVFGASNFPFAFSVLGNDTASALAAGCPVVVKAHPAHAGLSDRLAKVAAQALAQAGAPMGSFGVVHGYQAGLDLVTAPEIAAVAFTGSQSGGLALWRLANQREQVIPVYAEMGTVNPVVVTPAAAADLAELARGFVGSFTLGSGQFCTKPGLLFAPAGHHAATRVAEALVAAAPTPLMLTEAIASGVAAGVARLVDAGARIMATTPSRPGAGYAADAAVLAVDVGLLSKGSPLLEECFGPVALVTEYTDTDELREALATLPGSLAAAVMAADDDPDASWLVATLAATAGRVTVGDWPTGVAYTWAQHHGGPWPATSVPWATSVGAAALTRFVRPITYQSVPDSCLPAPARAHDPWRVPRRVDGVLHKPGATR</sequence>
<organism evidence="3 4">
    <name type="scientific">Amycolatopsis taiwanensis</name>
    <dbReference type="NCBI Taxonomy" id="342230"/>
    <lineage>
        <taxon>Bacteria</taxon>
        <taxon>Bacillati</taxon>
        <taxon>Actinomycetota</taxon>
        <taxon>Actinomycetes</taxon>
        <taxon>Pseudonocardiales</taxon>
        <taxon>Pseudonocardiaceae</taxon>
        <taxon>Amycolatopsis</taxon>
    </lineage>
</organism>
<dbReference type="PANTHER" id="PTHR43353">
    <property type="entry name" value="SUCCINATE-SEMIALDEHYDE DEHYDROGENASE, MITOCHONDRIAL"/>
    <property type="match status" value="1"/>
</dbReference>
<comment type="caution">
    <text evidence="3">The sequence shown here is derived from an EMBL/GenBank/DDBJ whole genome shotgun (WGS) entry which is preliminary data.</text>
</comment>
<dbReference type="GO" id="GO:0016620">
    <property type="term" value="F:oxidoreductase activity, acting on the aldehyde or oxo group of donors, NAD or NADP as acceptor"/>
    <property type="evidence" value="ECO:0007669"/>
    <property type="project" value="InterPro"/>
</dbReference>
<dbReference type="PANTHER" id="PTHR43353:SF3">
    <property type="entry name" value="ALDEHYDE DEHYDROGENASE-RELATED"/>
    <property type="match status" value="1"/>
</dbReference>
<keyword evidence="1" id="KW-0560">Oxidoreductase</keyword>
<accession>A0A9W6R2P1</accession>
<evidence type="ECO:0000259" key="2">
    <source>
        <dbReference type="Pfam" id="PF00171"/>
    </source>
</evidence>
<dbReference type="Proteomes" id="UP001165136">
    <property type="component" value="Unassembled WGS sequence"/>
</dbReference>
<dbReference type="InterPro" id="IPR016163">
    <property type="entry name" value="Ald_DH_C"/>
</dbReference>
<dbReference type="EMBL" id="BSTI01000010">
    <property type="protein sequence ID" value="GLY68039.1"/>
    <property type="molecule type" value="Genomic_DNA"/>
</dbReference>
<dbReference type="InterPro" id="IPR050740">
    <property type="entry name" value="Aldehyde_DH_Superfamily"/>
</dbReference>
<gene>
    <name evidence="3" type="ORF">Atai01_46580</name>
</gene>
<dbReference type="SUPFAM" id="SSF53720">
    <property type="entry name" value="ALDH-like"/>
    <property type="match status" value="1"/>
</dbReference>
<evidence type="ECO:0000313" key="3">
    <source>
        <dbReference type="EMBL" id="GLY68039.1"/>
    </source>
</evidence>
<protein>
    <submittedName>
        <fullName evidence="3">Aldehyde dehydrogenase</fullName>
    </submittedName>
</protein>
<keyword evidence="4" id="KW-1185">Reference proteome</keyword>
<dbReference type="RefSeq" id="WP_285488168.1">
    <property type="nucleotide sequence ID" value="NZ_BSTI01000010.1"/>
</dbReference>
<dbReference type="AlphaFoldDB" id="A0A9W6R2P1"/>
<dbReference type="InterPro" id="IPR016162">
    <property type="entry name" value="Ald_DH_N"/>
</dbReference>
<dbReference type="Gene3D" id="3.40.309.10">
    <property type="entry name" value="Aldehyde Dehydrogenase, Chain A, domain 2"/>
    <property type="match status" value="1"/>
</dbReference>
<feature type="domain" description="Aldehyde dehydrogenase" evidence="2">
    <location>
        <begin position="3"/>
        <end position="432"/>
    </location>
</feature>
<dbReference type="InterPro" id="IPR016161">
    <property type="entry name" value="Ald_DH/histidinol_DH"/>
</dbReference>
<evidence type="ECO:0000256" key="1">
    <source>
        <dbReference type="ARBA" id="ARBA00023002"/>
    </source>
</evidence>
<reference evidence="3" key="1">
    <citation type="submission" date="2023-03" db="EMBL/GenBank/DDBJ databases">
        <title>Amycolatopsis taiwanensis NBRC 103393.</title>
        <authorList>
            <person name="Ichikawa N."/>
            <person name="Sato H."/>
            <person name="Tonouchi N."/>
        </authorList>
    </citation>
    <scope>NUCLEOTIDE SEQUENCE</scope>
    <source>
        <strain evidence="3">NBRC 103393</strain>
    </source>
</reference>
<dbReference type="Gene3D" id="3.40.605.10">
    <property type="entry name" value="Aldehyde Dehydrogenase, Chain A, domain 1"/>
    <property type="match status" value="1"/>
</dbReference>
<proteinExistence type="predicted"/>
<dbReference type="InterPro" id="IPR015590">
    <property type="entry name" value="Aldehyde_DH_dom"/>
</dbReference>
<dbReference type="Pfam" id="PF00171">
    <property type="entry name" value="Aldedh"/>
    <property type="match status" value="1"/>
</dbReference>
<evidence type="ECO:0000313" key="4">
    <source>
        <dbReference type="Proteomes" id="UP001165136"/>
    </source>
</evidence>
<name>A0A9W6R2P1_9PSEU</name>